<proteinExistence type="predicted"/>
<dbReference type="EMBL" id="VKAD01000002">
    <property type="protein sequence ID" value="TXR52145.1"/>
    <property type="molecule type" value="Genomic_DNA"/>
</dbReference>
<dbReference type="InterPro" id="IPR025979">
    <property type="entry name" value="ChrR-like_cupin_dom"/>
</dbReference>
<dbReference type="CDD" id="cd20301">
    <property type="entry name" value="cupin_ChrR"/>
    <property type="match status" value="1"/>
</dbReference>
<dbReference type="Pfam" id="PF12973">
    <property type="entry name" value="Cupin_7"/>
    <property type="match status" value="1"/>
</dbReference>
<dbReference type="InterPro" id="IPR012807">
    <property type="entry name" value="Anti-sigma_ChrR"/>
</dbReference>
<dbReference type="NCBIfam" id="TIGR02451">
    <property type="entry name" value="anti_sig_ChrR"/>
    <property type="match status" value="1"/>
</dbReference>
<dbReference type="InterPro" id="IPR014710">
    <property type="entry name" value="RmlC-like_jellyroll"/>
</dbReference>
<evidence type="ECO:0000313" key="2">
    <source>
        <dbReference type="EMBL" id="TXR52145.1"/>
    </source>
</evidence>
<accession>A0A5C8Z242</accession>
<evidence type="ECO:0000313" key="3">
    <source>
        <dbReference type="Proteomes" id="UP000321764"/>
    </source>
</evidence>
<evidence type="ECO:0000259" key="1">
    <source>
        <dbReference type="Pfam" id="PF12973"/>
    </source>
</evidence>
<dbReference type="InterPro" id="IPR011051">
    <property type="entry name" value="RmlC_Cupin_sf"/>
</dbReference>
<sequence length="234" mass="25932">MINHHPDNEILAAYVRGDLPAAMATAVAIHQEMCPHCQQNIAELQELEAERYFNDADDFNSHSDFNNVVDFNRASNSNLPASMSAMIELITESDAQDVPNTRQRKTIQVNNTEYTLPNALTNIALSKWTSLGYIARSRLSLDEGDIRASLLQILPGGTVPEHTHKGFEITLILDGSFSDDMGSYVAGDFMVLDASHHHSPVTEEGCLCYTVLNNSMHFNKGLNKLLNPIGKLIY</sequence>
<keyword evidence="3" id="KW-1185">Reference proteome</keyword>
<reference evidence="2 3" key="1">
    <citation type="submission" date="2019-07" db="EMBL/GenBank/DDBJ databases">
        <title>Reinekea sp. strain SSH23 genome sequencing and assembly.</title>
        <authorList>
            <person name="Kim I."/>
        </authorList>
    </citation>
    <scope>NUCLEOTIDE SEQUENCE [LARGE SCALE GENOMIC DNA]</scope>
    <source>
        <strain evidence="2 3">SSH23</strain>
    </source>
</reference>
<dbReference type="InterPro" id="IPR041916">
    <property type="entry name" value="Anti_sigma_zinc_sf"/>
</dbReference>
<gene>
    <name evidence="2" type="ORF">FME95_12090</name>
</gene>
<dbReference type="OrthoDB" id="2988517at2"/>
<dbReference type="AlphaFoldDB" id="A0A5C8Z242"/>
<organism evidence="2 3">
    <name type="scientific">Reinekea thalattae</name>
    <dbReference type="NCBI Taxonomy" id="2593301"/>
    <lineage>
        <taxon>Bacteria</taxon>
        <taxon>Pseudomonadati</taxon>
        <taxon>Pseudomonadota</taxon>
        <taxon>Gammaproteobacteria</taxon>
        <taxon>Oceanospirillales</taxon>
        <taxon>Saccharospirillaceae</taxon>
        <taxon>Reinekea</taxon>
    </lineage>
</organism>
<dbReference type="SUPFAM" id="SSF51182">
    <property type="entry name" value="RmlC-like cupins"/>
    <property type="match status" value="1"/>
</dbReference>
<protein>
    <submittedName>
        <fullName evidence="2">Transcriptional regulator</fullName>
    </submittedName>
</protein>
<comment type="caution">
    <text evidence="2">The sequence shown here is derived from an EMBL/GenBank/DDBJ whole genome shotgun (WGS) entry which is preliminary data.</text>
</comment>
<name>A0A5C8Z242_9GAMM</name>
<dbReference type="RefSeq" id="WP_147714741.1">
    <property type="nucleotide sequence ID" value="NZ_VKAD01000002.1"/>
</dbReference>
<dbReference type="Proteomes" id="UP000321764">
    <property type="component" value="Unassembled WGS sequence"/>
</dbReference>
<dbReference type="Gene3D" id="1.10.10.1320">
    <property type="entry name" value="Anti-sigma factor, zinc-finger domain"/>
    <property type="match status" value="1"/>
</dbReference>
<dbReference type="Gene3D" id="2.60.120.10">
    <property type="entry name" value="Jelly Rolls"/>
    <property type="match status" value="1"/>
</dbReference>
<feature type="domain" description="ChrR-like cupin" evidence="1">
    <location>
        <begin position="148"/>
        <end position="213"/>
    </location>
</feature>